<gene>
    <name evidence="3" type="ORF">BSL78_26865</name>
</gene>
<dbReference type="InterPro" id="IPR002181">
    <property type="entry name" value="Fibrinogen_a/b/g_C_dom"/>
</dbReference>
<feature type="domain" description="Fibrinogen C-terminal" evidence="2">
    <location>
        <begin position="1"/>
        <end position="225"/>
    </location>
</feature>
<dbReference type="OrthoDB" id="6145874at2759"/>
<dbReference type="NCBIfam" id="NF040941">
    <property type="entry name" value="GGGWT_bact"/>
    <property type="match status" value="1"/>
</dbReference>
<evidence type="ECO:0000256" key="1">
    <source>
        <dbReference type="ARBA" id="ARBA00023157"/>
    </source>
</evidence>
<dbReference type="CDD" id="cd00087">
    <property type="entry name" value="FReD"/>
    <property type="match status" value="1"/>
</dbReference>
<protein>
    <recommendedName>
        <fullName evidence="2">Fibrinogen C-terminal domain-containing protein</fullName>
    </recommendedName>
</protein>
<comment type="caution">
    <text evidence="3">The sequence shown here is derived from an EMBL/GenBank/DDBJ whole genome shotgun (WGS) entry which is preliminary data.</text>
</comment>
<dbReference type="SUPFAM" id="SSF56496">
    <property type="entry name" value="Fibrinogen C-terminal domain-like"/>
    <property type="match status" value="1"/>
</dbReference>
<dbReference type="InterPro" id="IPR036056">
    <property type="entry name" value="Fibrinogen-like_C"/>
</dbReference>
<dbReference type="PROSITE" id="PS00514">
    <property type="entry name" value="FIBRINOGEN_C_1"/>
    <property type="match status" value="1"/>
</dbReference>
<name>A0A2G8JKM7_STIJA</name>
<dbReference type="SMART" id="SM00186">
    <property type="entry name" value="FBG"/>
    <property type="match status" value="1"/>
</dbReference>
<reference evidence="3 4" key="1">
    <citation type="journal article" date="2017" name="PLoS Biol.">
        <title>The sea cucumber genome provides insights into morphological evolution and visceral regeneration.</title>
        <authorList>
            <person name="Zhang X."/>
            <person name="Sun L."/>
            <person name="Yuan J."/>
            <person name="Sun Y."/>
            <person name="Gao Y."/>
            <person name="Zhang L."/>
            <person name="Li S."/>
            <person name="Dai H."/>
            <person name="Hamel J.F."/>
            <person name="Liu C."/>
            <person name="Yu Y."/>
            <person name="Liu S."/>
            <person name="Lin W."/>
            <person name="Guo K."/>
            <person name="Jin S."/>
            <person name="Xu P."/>
            <person name="Storey K.B."/>
            <person name="Huan P."/>
            <person name="Zhang T."/>
            <person name="Zhou Y."/>
            <person name="Zhang J."/>
            <person name="Lin C."/>
            <person name="Li X."/>
            <person name="Xing L."/>
            <person name="Huo D."/>
            <person name="Sun M."/>
            <person name="Wang L."/>
            <person name="Mercier A."/>
            <person name="Li F."/>
            <person name="Yang H."/>
            <person name="Xiang J."/>
        </authorList>
    </citation>
    <scope>NUCLEOTIDE SEQUENCE [LARGE SCALE GENOMIC DNA]</scope>
    <source>
        <strain evidence="3">Shaxun</strain>
        <tissue evidence="3">Muscle</tissue>
    </source>
</reference>
<dbReference type="PROSITE" id="PS51406">
    <property type="entry name" value="FIBRINOGEN_C_2"/>
    <property type="match status" value="1"/>
</dbReference>
<dbReference type="EMBL" id="MRZV01001702">
    <property type="protein sequence ID" value="PIK36298.1"/>
    <property type="molecule type" value="Genomic_DNA"/>
</dbReference>
<keyword evidence="4" id="KW-1185">Reference proteome</keyword>
<evidence type="ECO:0000313" key="4">
    <source>
        <dbReference type="Proteomes" id="UP000230750"/>
    </source>
</evidence>
<dbReference type="Pfam" id="PF00147">
    <property type="entry name" value="Fibrinogen_C"/>
    <property type="match status" value="1"/>
</dbReference>
<dbReference type="GO" id="GO:0005615">
    <property type="term" value="C:extracellular space"/>
    <property type="evidence" value="ECO:0007669"/>
    <property type="project" value="TreeGrafter"/>
</dbReference>
<accession>A0A2G8JKM7</accession>
<dbReference type="InterPro" id="IPR020837">
    <property type="entry name" value="Fibrinogen_CS"/>
</dbReference>
<proteinExistence type="predicted"/>
<organism evidence="3 4">
    <name type="scientific">Stichopus japonicus</name>
    <name type="common">Sea cucumber</name>
    <dbReference type="NCBI Taxonomy" id="307972"/>
    <lineage>
        <taxon>Eukaryota</taxon>
        <taxon>Metazoa</taxon>
        <taxon>Echinodermata</taxon>
        <taxon>Eleutherozoa</taxon>
        <taxon>Echinozoa</taxon>
        <taxon>Holothuroidea</taxon>
        <taxon>Aspidochirotacea</taxon>
        <taxon>Aspidochirotida</taxon>
        <taxon>Stichopodidae</taxon>
        <taxon>Apostichopus</taxon>
    </lineage>
</organism>
<dbReference type="Proteomes" id="UP000230750">
    <property type="component" value="Unassembled WGS sequence"/>
</dbReference>
<evidence type="ECO:0000313" key="3">
    <source>
        <dbReference type="EMBL" id="PIK36298.1"/>
    </source>
</evidence>
<dbReference type="PANTHER" id="PTHR19143">
    <property type="entry name" value="FIBRINOGEN/TENASCIN/ANGIOPOEITIN"/>
    <property type="match status" value="1"/>
</dbReference>
<dbReference type="InterPro" id="IPR014716">
    <property type="entry name" value="Fibrinogen_a/b/g_C_1"/>
</dbReference>
<evidence type="ECO:0000259" key="2">
    <source>
        <dbReference type="PROSITE" id="PS51406"/>
    </source>
</evidence>
<dbReference type="InterPro" id="IPR050373">
    <property type="entry name" value="Fibrinogen_C-term_domain"/>
</dbReference>
<dbReference type="Gene3D" id="3.90.215.10">
    <property type="entry name" value="Gamma Fibrinogen, chain A, domain 1"/>
    <property type="match status" value="1"/>
</dbReference>
<keyword evidence="1" id="KW-1015">Disulfide bond</keyword>
<sequence>MKDCLDVFNVSNTTDGIYTIKPTNWTGDSFDVFCNMTDGGGWTVFQRRVDGSVDFFRNWTSYKEGFGDPWHEFWLGNDKLSHLTNQGDYEIRIDMVNKYGNLYYAKYDLFRVNDESDNYRLSELGAYTGTADTDNQLDEAGLEFHRNQAFSTYDKDNDIYKDGHCAVMYHGAWWYKNCHRSNLNGDYHAVENNSNPNHRGFSISWKFQTEWSCNIKYTEMKIRPV</sequence>
<dbReference type="AlphaFoldDB" id="A0A2G8JKM7"/>
<dbReference type="STRING" id="307972.A0A2G8JKM7"/>